<evidence type="ECO:0000313" key="1">
    <source>
        <dbReference type="EMBL" id="MFM0105195.1"/>
    </source>
</evidence>
<reference evidence="1 2" key="1">
    <citation type="journal article" date="2024" name="Chem. Sci.">
        <title>Discovery of megapolipeptins by genome mining of a Burkholderiales bacteria collection.</title>
        <authorList>
            <person name="Paulo B.S."/>
            <person name="Recchia M.J.J."/>
            <person name="Lee S."/>
            <person name="Fergusson C.H."/>
            <person name="Romanowski S.B."/>
            <person name="Hernandez A."/>
            <person name="Krull N."/>
            <person name="Liu D.Y."/>
            <person name="Cavanagh H."/>
            <person name="Bos A."/>
            <person name="Gray C.A."/>
            <person name="Murphy B.T."/>
            <person name="Linington R.G."/>
            <person name="Eustaquio A.S."/>
        </authorList>
    </citation>
    <scope>NUCLEOTIDE SEQUENCE [LARGE SCALE GENOMIC DNA]</scope>
    <source>
        <strain evidence="1 2">RL18-126-BIB-B</strain>
    </source>
</reference>
<accession>A0ACC7NEN9</accession>
<dbReference type="EMBL" id="JAQQDW010000032">
    <property type="protein sequence ID" value="MFM0105195.1"/>
    <property type="molecule type" value="Genomic_DNA"/>
</dbReference>
<sequence>MTQIPKTAQPAPFRVTRASHLTFTVRDLARSRDFYTEVVGLTVSDEDRDTIYLRGVEERSHHSLILKRTDGAPSCIRTGLRTYDDEDLEKAKFFFDKRGIKAEFVDAPFQSRTLHASDISGTPLEFCSTMPRLGRVDQKFESIRGGGALRFDHYQVTAPDVQLAASFYADFGFRILDYMIVGDQPVGVFLHAKDSQYDVVLIKRPGPALHHFAYVVHGITEIMRACDVAGSLGFGDNVEFGPGRHSLGHSYYVYLVDPDGHRVELLPPPIYTGDAQDEPIVHDLTNISRVTESWGLPPRLTWLKNASCFHGVERRNPPPGGPEPSLEAYLGMS</sequence>
<comment type="caution">
    <text evidence="1">The sequence shown here is derived from an EMBL/GenBank/DDBJ whole genome shotgun (WGS) entry which is preliminary data.</text>
</comment>
<name>A0ACC7NEN9_9BURK</name>
<organism evidence="1 2">
    <name type="scientific">Paraburkholderia rhynchosiae</name>
    <dbReference type="NCBI Taxonomy" id="487049"/>
    <lineage>
        <taxon>Bacteria</taxon>
        <taxon>Pseudomonadati</taxon>
        <taxon>Pseudomonadota</taxon>
        <taxon>Betaproteobacteria</taxon>
        <taxon>Burkholderiales</taxon>
        <taxon>Burkholderiaceae</taxon>
        <taxon>Paraburkholderia</taxon>
    </lineage>
</organism>
<dbReference type="Proteomes" id="UP001629235">
    <property type="component" value="Unassembled WGS sequence"/>
</dbReference>
<proteinExistence type="predicted"/>
<gene>
    <name evidence="1" type="ORF">PQR01_17305</name>
</gene>
<evidence type="ECO:0000313" key="2">
    <source>
        <dbReference type="Proteomes" id="UP001629235"/>
    </source>
</evidence>
<protein>
    <submittedName>
        <fullName evidence="1">VOC family protein</fullName>
    </submittedName>
</protein>
<keyword evidence="2" id="KW-1185">Reference proteome</keyword>